<proteinExistence type="inferred from homology"/>
<keyword evidence="4 6" id="KW-0227">DNA damage</keyword>
<dbReference type="InterPro" id="IPR043128">
    <property type="entry name" value="Rev_trsase/Diguanyl_cyclase"/>
</dbReference>
<keyword evidence="2 6" id="KW-0515">Mutator protein</keyword>
<dbReference type="GO" id="GO:0005829">
    <property type="term" value="C:cytosol"/>
    <property type="evidence" value="ECO:0007669"/>
    <property type="project" value="TreeGrafter"/>
</dbReference>
<keyword evidence="6 8" id="KW-0808">Transferase</keyword>
<dbReference type="Pfam" id="PF00817">
    <property type="entry name" value="IMS"/>
    <property type="match status" value="1"/>
</dbReference>
<keyword evidence="6" id="KW-0235">DNA replication</keyword>
<sequence length="411" mass="46217">MDRTILHCDCNGFYASVECVHNPKLKEVPMAVCGSPDNRHGIILAKNELAKRQGVLTAETIWQAKQKCPDLTLVPPHREEYLRYSKLVNQIYLEYTDLVEPFGIDESWLDVTGSRRLFGDGRTIANTLRERIRRETGLTISVGVSFNKIFAKLGSDYKKPDATTVISRENFQQLLYPLPVDQLLYVGNAVNKTLKKFSIRTIGDLAGCNKAQLSGVLGKLGENIWEYANGLDSSPVRRFDDQPEVKSIGNHITFRRNLTGTEDFKVGILALADSVAMRLRKHGLKCRGVQIIIKDPQLKSISRQTQLENPTDLAKELGQQALSLLSSCWSPEKPIRMLGLTAIQLTEEDCGFQISLFAPQQASDHQKQQELEQTIDKIRQKYGVNSVQQAVILKNDIGVDRSSKSNYSRKE</sequence>
<comment type="function">
    <text evidence="6">Poorly processive, error-prone DNA polymerase involved in untargeted mutagenesis. Copies undamaged DNA at stalled replication forks, which arise in vivo from mismatched or misaligned primer ends. These misaligned primers can be extended by PolIV. Exhibits no 3'-5' exonuclease (proofreading) activity. May be involved in translesional synthesis, in conjunction with the beta clamp from PolIII.</text>
</comment>
<dbReference type="InterPro" id="IPR043502">
    <property type="entry name" value="DNA/RNA_pol_sf"/>
</dbReference>
<reference evidence="8" key="1">
    <citation type="submission" date="2020-08" db="EMBL/GenBank/DDBJ databases">
        <title>Genome public.</title>
        <authorList>
            <person name="Liu C."/>
            <person name="Sun Q."/>
        </authorList>
    </citation>
    <scope>NUCLEOTIDE SEQUENCE</scope>
    <source>
        <strain evidence="8">NSJ-15</strain>
    </source>
</reference>
<accession>A0A8J6PD65</accession>
<keyword evidence="9" id="KW-1185">Reference proteome</keyword>
<feature type="active site" evidence="6">
    <location>
        <position position="106"/>
    </location>
</feature>
<dbReference type="Gene3D" id="3.40.1170.60">
    <property type="match status" value="1"/>
</dbReference>
<dbReference type="SUPFAM" id="SSF56672">
    <property type="entry name" value="DNA/RNA polymerases"/>
    <property type="match status" value="1"/>
</dbReference>
<dbReference type="GO" id="GO:0000287">
    <property type="term" value="F:magnesium ion binding"/>
    <property type="evidence" value="ECO:0007669"/>
    <property type="project" value="UniProtKB-UniRule"/>
</dbReference>
<dbReference type="GO" id="GO:0003684">
    <property type="term" value="F:damaged DNA binding"/>
    <property type="evidence" value="ECO:0007669"/>
    <property type="project" value="InterPro"/>
</dbReference>
<dbReference type="PANTHER" id="PTHR11076:SF35">
    <property type="entry name" value="DNA REPAIR PROTEIN HOMOLOG YOBH"/>
    <property type="match status" value="1"/>
</dbReference>
<gene>
    <name evidence="6 8" type="primary">dinB</name>
    <name evidence="8" type="ORF">H8702_02355</name>
</gene>
<dbReference type="PANTHER" id="PTHR11076">
    <property type="entry name" value="DNA REPAIR POLYMERASE UMUC / TRANSFERASE FAMILY MEMBER"/>
    <property type="match status" value="1"/>
</dbReference>
<dbReference type="NCBIfam" id="NF002677">
    <property type="entry name" value="PRK02406.1"/>
    <property type="match status" value="1"/>
</dbReference>
<dbReference type="InterPro" id="IPR022880">
    <property type="entry name" value="DNApol_IV"/>
</dbReference>
<dbReference type="GO" id="GO:0006261">
    <property type="term" value="P:DNA-templated DNA replication"/>
    <property type="evidence" value="ECO:0007669"/>
    <property type="project" value="UniProtKB-UniRule"/>
</dbReference>
<comment type="subunit">
    <text evidence="6">Monomer.</text>
</comment>
<keyword evidence="3 6" id="KW-0548">Nucleotidyltransferase</keyword>
<comment type="caution">
    <text evidence="8">The sequence shown here is derived from an EMBL/GenBank/DDBJ whole genome shotgun (WGS) entry which is preliminary data.</text>
</comment>
<keyword evidence="6" id="KW-0479">Metal-binding</keyword>
<evidence type="ECO:0000256" key="4">
    <source>
        <dbReference type="ARBA" id="ARBA00022763"/>
    </source>
</evidence>
<feature type="binding site" evidence="6">
    <location>
        <position position="9"/>
    </location>
    <ligand>
        <name>Mg(2+)</name>
        <dbReference type="ChEBI" id="CHEBI:18420"/>
    </ligand>
</feature>
<evidence type="ECO:0000313" key="8">
    <source>
        <dbReference type="EMBL" id="MBC8609962.1"/>
    </source>
</evidence>
<dbReference type="HAMAP" id="MF_01113">
    <property type="entry name" value="DNApol_IV"/>
    <property type="match status" value="1"/>
</dbReference>
<feature type="binding site" evidence="6">
    <location>
        <position position="105"/>
    </location>
    <ligand>
        <name>Mg(2+)</name>
        <dbReference type="ChEBI" id="CHEBI:18420"/>
    </ligand>
</feature>
<evidence type="ECO:0000259" key="7">
    <source>
        <dbReference type="PROSITE" id="PS50173"/>
    </source>
</evidence>
<evidence type="ECO:0000256" key="1">
    <source>
        <dbReference type="ARBA" id="ARBA00010945"/>
    </source>
</evidence>
<dbReference type="Proteomes" id="UP000632659">
    <property type="component" value="Unassembled WGS sequence"/>
</dbReference>
<keyword evidence="5 6" id="KW-0239">DNA-directed DNA polymerase</keyword>
<dbReference type="PROSITE" id="PS50173">
    <property type="entry name" value="UMUC"/>
    <property type="match status" value="1"/>
</dbReference>
<dbReference type="InterPro" id="IPR050116">
    <property type="entry name" value="DNA_polymerase-Y"/>
</dbReference>
<dbReference type="GO" id="GO:0042276">
    <property type="term" value="P:error-prone translesion synthesis"/>
    <property type="evidence" value="ECO:0007669"/>
    <property type="project" value="TreeGrafter"/>
</dbReference>
<organism evidence="8 9">
    <name type="scientific">Massiliimalia timonensis</name>
    <dbReference type="NCBI Taxonomy" id="1987501"/>
    <lineage>
        <taxon>Bacteria</taxon>
        <taxon>Bacillati</taxon>
        <taxon>Bacillota</taxon>
        <taxon>Clostridia</taxon>
        <taxon>Eubacteriales</taxon>
        <taxon>Oscillospiraceae</taxon>
        <taxon>Massiliimalia</taxon>
    </lineage>
</organism>
<dbReference type="InterPro" id="IPR036775">
    <property type="entry name" value="DNA_pol_Y-fam_lit_finger_sf"/>
</dbReference>
<comment type="similarity">
    <text evidence="1 6">Belongs to the DNA polymerase type-Y family.</text>
</comment>
<dbReference type="Gene3D" id="3.30.1490.100">
    <property type="entry name" value="DNA polymerase, Y-family, little finger domain"/>
    <property type="match status" value="1"/>
</dbReference>
<keyword evidence="6" id="KW-0234">DNA repair</keyword>
<evidence type="ECO:0000313" key="9">
    <source>
        <dbReference type="Proteomes" id="UP000632659"/>
    </source>
</evidence>
<dbReference type="Gene3D" id="3.30.70.270">
    <property type="match status" value="1"/>
</dbReference>
<dbReference type="CDD" id="cd03586">
    <property type="entry name" value="PolY_Pol_IV_kappa"/>
    <property type="match status" value="1"/>
</dbReference>
<dbReference type="GO" id="GO:0003887">
    <property type="term" value="F:DNA-directed DNA polymerase activity"/>
    <property type="evidence" value="ECO:0007669"/>
    <property type="project" value="UniProtKB-UniRule"/>
</dbReference>
<protein>
    <recommendedName>
        <fullName evidence="6">DNA polymerase IV</fullName>
        <shortName evidence="6">Pol IV</shortName>
        <ecNumber evidence="6">2.7.7.7</ecNumber>
    </recommendedName>
</protein>
<dbReference type="Gene3D" id="1.10.150.20">
    <property type="entry name" value="5' to 3' exonuclease, C-terminal subdomain"/>
    <property type="match status" value="1"/>
</dbReference>
<comment type="subcellular location">
    <subcellularLocation>
        <location evidence="6">Cytoplasm</location>
    </subcellularLocation>
</comment>
<evidence type="ECO:0000256" key="3">
    <source>
        <dbReference type="ARBA" id="ARBA00022695"/>
    </source>
</evidence>
<dbReference type="RefSeq" id="WP_154824600.1">
    <property type="nucleotide sequence ID" value="NZ_JACRTL010000001.1"/>
</dbReference>
<keyword evidence="6" id="KW-0460">Magnesium</keyword>
<dbReference type="InterPro" id="IPR017961">
    <property type="entry name" value="DNA_pol_Y-fam_little_finger"/>
</dbReference>
<dbReference type="SUPFAM" id="SSF100879">
    <property type="entry name" value="Lesion bypass DNA polymerase (Y-family), little finger domain"/>
    <property type="match status" value="1"/>
</dbReference>
<name>A0A8J6PD65_9FIRM</name>
<dbReference type="AlphaFoldDB" id="A0A8J6PD65"/>
<keyword evidence="6" id="KW-0963">Cytoplasm</keyword>
<evidence type="ECO:0000256" key="6">
    <source>
        <dbReference type="HAMAP-Rule" id="MF_01113"/>
    </source>
</evidence>
<dbReference type="Pfam" id="PF11799">
    <property type="entry name" value="IMS_C"/>
    <property type="match status" value="1"/>
</dbReference>
<evidence type="ECO:0000256" key="5">
    <source>
        <dbReference type="ARBA" id="ARBA00022932"/>
    </source>
</evidence>
<dbReference type="GO" id="GO:0006281">
    <property type="term" value="P:DNA repair"/>
    <property type="evidence" value="ECO:0007669"/>
    <property type="project" value="UniProtKB-UniRule"/>
</dbReference>
<keyword evidence="6" id="KW-0238">DNA-binding</keyword>
<feature type="site" description="Substrate discrimination" evidence="6">
    <location>
        <position position="14"/>
    </location>
</feature>
<dbReference type="EMBL" id="JACRTL010000001">
    <property type="protein sequence ID" value="MBC8609962.1"/>
    <property type="molecule type" value="Genomic_DNA"/>
</dbReference>
<dbReference type="GO" id="GO:0009432">
    <property type="term" value="P:SOS response"/>
    <property type="evidence" value="ECO:0007669"/>
    <property type="project" value="TreeGrafter"/>
</dbReference>
<dbReference type="InterPro" id="IPR001126">
    <property type="entry name" value="UmuC"/>
</dbReference>
<dbReference type="EC" id="2.7.7.7" evidence="6"/>
<evidence type="ECO:0000256" key="2">
    <source>
        <dbReference type="ARBA" id="ARBA00022457"/>
    </source>
</evidence>
<feature type="domain" description="UmuC" evidence="7">
    <location>
        <begin position="5"/>
        <end position="187"/>
    </location>
</feature>
<comment type="cofactor">
    <cofactor evidence="6">
        <name>Mg(2+)</name>
        <dbReference type="ChEBI" id="CHEBI:18420"/>
    </cofactor>
    <text evidence="6">Binds 2 magnesium ions per subunit.</text>
</comment>
<comment type="catalytic activity">
    <reaction evidence="6">
        <text>DNA(n) + a 2'-deoxyribonucleoside 5'-triphosphate = DNA(n+1) + diphosphate</text>
        <dbReference type="Rhea" id="RHEA:22508"/>
        <dbReference type="Rhea" id="RHEA-COMP:17339"/>
        <dbReference type="Rhea" id="RHEA-COMP:17340"/>
        <dbReference type="ChEBI" id="CHEBI:33019"/>
        <dbReference type="ChEBI" id="CHEBI:61560"/>
        <dbReference type="ChEBI" id="CHEBI:173112"/>
        <dbReference type="EC" id="2.7.7.7"/>
    </reaction>
</comment>